<evidence type="ECO:0000313" key="4">
    <source>
        <dbReference type="Proteomes" id="UP000749453"/>
    </source>
</evidence>
<feature type="domain" description="SnoaL-like" evidence="1">
    <location>
        <begin position="22"/>
        <end position="115"/>
    </location>
</feature>
<dbReference type="SUPFAM" id="SSF54427">
    <property type="entry name" value="NTF2-like"/>
    <property type="match status" value="1"/>
</dbReference>
<evidence type="ECO:0000313" key="3">
    <source>
        <dbReference type="EMBL" id="MBM9938226.1"/>
    </source>
</evidence>
<comment type="caution">
    <text evidence="2">The sequence shown here is derived from an EMBL/GenBank/DDBJ whole genome shotgun (WGS) entry which is preliminary data.</text>
</comment>
<proteinExistence type="predicted"/>
<reference evidence="4" key="1">
    <citation type="submission" date="2021-01" db="EMBL/GenBank/DDBJ databases">
        <title>Stenotrophomonas maltophilia.</title>
        <authorList>
            <person name="Yu Y."/>
        </authorList>
    </citation>
    <scope>NUCLEOTIDE SEQUENCE [LARGE SCALE GENOMIC DNA]</scope>
    <source>
        <strain evidence="4">As-6</strain>
    </source>
</reference>
<sequence>MTTQTLPQNLTEQSSQTRMVLDRHLEAFRLGDVDRTLADYATDAIIINGTGSVIKGHAEIYETFVQVYRDYFPDGTRNMTIDELAVHGEAAYIRWRAKNAIMATDTLIVRDGKIVIQTFAGLFRE</sequence>
<protein>
    <submittedName>
        <fullName evidence="2">Nuclear transport factor 2 family protein</fullName>
    </submittedName>
</protein>
<accession>A0AAW4GIQ4</accession>
<evidence type="ECO:0000259" key="1">
    <source>
        <dbReference type="Pfam" id="PF12680"/>
    </source>
</evidence>
<organism evidence="2 5">
    <name type="scientific">Stenotrophomonas lactitubi</name>
    <dbReference type="NCBI Taxonomy" id="2045214"/>
    <lineage>
        <taxon>Bacteria</taxon>
        <taxon>Pseudomonadati</taxon>
        <taxon>Pseudomonadota</taxon>
        <taxon>Gammaproteobacteria</taxon>
        <taxon>Lysobacterales</taxon>
        <taxon>Lysobacteraceae</taxon>
        <taxon>Stenotrophomonas</taxon>
    </lineage>
</organism>
<name>A0AAW4GIQ4_9GAMM</name>
<dbReference type="InterPro" id="IPR032710">
    <property type="entry name" value="NTF2-like_dom_sf"/>
</dbReference>
<dbReference type="Pfam" id="PF12680">
    <property type="entry name" value="SnoaL_2"/>
    <property type="match status" value="1"/>
</dbReference>
<dbReference type="EMBL" id="JAFFTB010000014">
    <property type="protein sequence ID" value="MBM9938226.1"/>
    <property type="molecule type" value="Genomic_DNA"/>
</dbReference>
<dbReference type="EMBL" id="JAFFTA010000016">
    <property type="protein sequence ID" value="MBM9913746.1"/>
    <property type="molecule type" value="Genomic_DNA"/>
</dbReference>
<keyword evidence="4" id="KW-1185">Reference proteome</keyword>
<evidence type="ECO:0000313" key="5">
    <source>
        <dbReference type="Proteomes" id="UP000784064"/>
    </source>
</evidence>
<dbReference type="RefSeq" id="WP_205405546.1">
    <property type="nucleotide sequence ID" value="NZ_JAFFTA010000016.1"/>
</dbReference>
<dbReference type="Proteomes" id="UP000749453">
    <property type="component" value="Unassembled WGS sequence"/>
</dbReference>
<reference evidence="2" key="2">
    <citation type="submission" date="2021-01" db="EMBL/GenBank/DDBJ databases">
        <authorList>
            <person name="Yu Y."/>
        </authorList>
    </citation>
    <scope>NUCLEOTIDE SEQUENCE</scope>
    <source>
        <strain evidence="2">As-5</strain>
        <strain evidence="3">As-6</strain>
    </source>
</reference>
<gene>
    <name evidence="2" type="ORF">JJW18_09710</name>
    <name evidence="3" type="ORF">JJW19_08740</name>
</gene>
<evidence type="ECO:0000313" key="2">
    <source>
        <dbReference type="EMBL" id="MBM9913746.1"/>
    </source>
</evidence>
<dbReference type="InterPro" id="IPR037401">
    <property type="entry name" value="SnoaL-like"/>
</dbReference>
<dbReference type="Proteomes" id="UP000784064">
    <property type="component" value="Unassembled WGS sequence"/>
</dbReference>
<dbReference type="AlphaFoldDB" id="A0AAW4GIQ4"/>
<dbReference type="Gene3D" id="3.10.450.50">
    <property type="match status" value="1"/>
</dbReference>